<sequence>MACNTCRQRKVKCDAEYPKCRNCRVRNQACITTDPQRPGCPGVREWLEVLEKDKERTQFGALREDSNEKTNGTDAPSQEEAGLAVAPSSSLEQERADVEENEPSPVRQPFETSVNAEQGTNRTKTLGGSSSQCLAKSLDVYFKAARMEPVSDFFRHGMRRAVELDIPLTLSLPDLPDRERRARYLEVYHSRIDPLYPIFDWPALTRGVEHLAGVSNLAAISRDEIPFLVCAYLIMALGMDEAAQCPTEEGERYLHAAASLLGHTIVVPYQPTVQALILFTVAYRGRNQEGLGWQTLGIAIRIACTLGMHRSSKLPTNLVRTRIWATCCSLEKVMQIASGWPTVITDDLIAQPDSLDGLEHRFLQWHLGLANYQGSISQHLYTYRPYKTSSSSSKSQQDTRATVRQILLDTARLDRGLLSWANNIPLDMRPGSDLITSSADFHILAFLSIEYHGTLIALHRAALIAPRSMIEEEVTRHCPDDPSRHRLSNGEAICANSARAIAKLSIELAERGADSVLIPAGTAGLACIALAIWLMKHPSSRLRDMDLQLLKGCLTYASTRWAQCGFDAKFLEGLGAVYEQVRRRLESTHAAALDGTPKVCHGYVDPSASGKPETPRYTAENLPTPLTSGYAAGTPIQHNPGHSYHHPSEATPTLAHKATPTSSCFNSTYSGHGLLNRNNGQNGQHTNWSQPQPMHSSDLGTNAITHGFLDGIADAETTLGGLTSFDETFPFEGLNVEELWNWMLYFDSPPRTDTL</sequence>
<dbReference type="SMART" id="SM00906">
    <property type="entry name" value="Fungal_trans"/>
    <property type="match status" value="1"/>
</dbReference>
<keyword evidence="4" id="KW-0804">Transcription</keyword>
<evidence type="ECO:0000256" key="1">
    <source>
        <dbReference type="ARBA" id="ARBA00022723"/>
    </source>
</evidence>
<dbReference type="RefSeq" id="XP_026600680.1">
    <property type="nucleotide sequence ID" value="XM_026750667.1"/>
</dbReference>
<dbReference type="OrthoDB" id="3037908at2759"/>
<dbReference type="Proteomes" id="UP000256690">
    <property type="component" value="Unassembled WGS sequence"/>
</dbReference>
<comment type="caution">
    <text evidence="8">The sequence shown here is derived from an EMBL/GenBank/DDBJ whole genome shotgun (WGS) entry which is preliminary data.</text>
</comment>
<dbReference type="CDD" id="cd12148">
    <property type="entry name" value="fungal_TF_MHR"/>
    <property type="match status" value="1"/>
</dbReference>
<evidence type="ECO:0000313" key="9">
    <source>
        <dbReference type="Proteomes" id="UP000256690"/>
    </source>
</evidence>
<feature type="region of interest" description="Disordered" evidence="6">
    <location>
        <begin position="57"/>
        <end position="128"/>
    </location>
</feature>
<dbReference type="SUPFAM" id="SSF57701">
    <property type="entry name" value="Zn2/Cys6 DNA-binding domain"/>
    <property type="match status" value="1"/>
</dbReference>
<dbReference type="EMBL" id="PVWQ01000011">
    <property type="protein sequence ID" value="RDW68891.1"/>
    <property type="molecule type" value="Genomic_DNA"/>
</dbReference>
<dbReference type="SMART" id="SM00066">
    <property type="entry name" value="GAL4"/>
    <property type="match status" value="1"/>
</dbReference>
<accession>A0A3D8R4N7</accession>
<dbReference type="Pfam" id="PF04082">
    <property type="entry name" value="Fungal_trans"/>
    <property type="match status" value="1"/>
</dbReference>
<dbReference type="GO" id="GO:0000981">
    <property type="term" value="F:DNA-binding transcription factor activity, RNA polymerase II-specific"/>
    <property type="evidence" value="ECO:0007669"/>
    <property type="project" value="InterPro"/>
</dbReference>
<feature type="compositionally biased region" description="Polar residues" evidence="6">
    <location>
        <begin position="110"/>
        <end position="128"/>
    </location>
</feature>
<evidence type="ECO:0000256" key="5">
    <source>
        <dbReference type="ARBA" id="ARBA00023242"/>
    </source>
</evidence>
<dbReference type="GeneID" id="38119021"/>
<gene>
    <name evidence="8" type="ORF">DSM5745_08651</name>
</gene>
<evidence type="ECO:0000256" key="6">
    <source>
        <dbReference type="SAM" id="MobiDB-lite"/>
    </source>
</evidence>
<dbReference type="PANTHER" id="PTHR46910:SF1">
    <property type="entry name" value="MISCELLANEOUS ZN(II)2CYS6 TRANSCRIPTION FACTOR (EUROFUNG)-RELATED"/>
    <property type="match status" value="1"/>
</dbReference>
<evidence type="ECO:0000313" key="8">
    <source>
        <dbReference type="EMBL" id="RDW68891.1"/>
    </source>
</evidence>
<dbReference type="STRING" id="1810919.A0A3D8R4N7"/>
<organism evidence="8 9">
    <name type="scientific">Aspergillus mulundensis</name>
    <dbReference type="NCBI Taxonomy" id="1810919"/>
    <lineage>
        <taxon>Eukaryota</taxon>
        <taxon>Fungi</taxon>
        <taxon>Dikarya</taxon>
        <taxon>Ascomycota</taxon>
        <taxon>Pezizomycotina</taxon>
        <taxon>Eurotiomycetes</taxon>
        <taxon>Eurotiomycetidae</taxon>
        <taxon>Eurotiales</taxon>
        <taxon>Aspergillaceae</taxon>
        <taxon>Aspergillus</taxon>
        <taxon>Aspergillus subgen. Nidulantes</taxon>
    </lineage>
</organism>
<dbReference type="Gene3D" id="4.10.240.10">
    <property type="entry name" value="Zn(2)-C6 fungal-type DNA-binding domain"/>
    <property type="match status" value="1"/>
</dbReference>
<keyword evidence="5" id="KW-0539">Nucleus</keyword>
<dbReference type="GO" id="GO:0006351">
    <property type="term" value="P:DNA-templated transcription"/>
    <property type="evidence" value="ECO:0007669"/>
    <property type="project" value="InterPro"/>
</dbReference>
<keyword evidence="9" id="KW-1185">Reference proteome</keyword>
<evidence type="ECO:0000259" key="7">
    <source>
        <dbReference type="PROSITE" id="PS50048"/>
    </source>
</evidence>
<dbReference type="AlphaFoldDB" id="A0A3D8R4N7"/>
<dbReference type="InterPro" id="IPR050987">
    <property type="entry name" value="AtrR-like"/>
</dbReference>
<keyword evidence="1" id="KW-0479">Metal-binding</keyword>
<keyword evidence="2" id="KW-0805">Transcription regulation</keyword>
<dbReference type="InterPro" id="IPR001138">
    <property type="entry name" value="Zn2Cys6_DnaBD"/>
</dbReference>
<proteinExistence type="predicted"/>
<dbReference type="CDD" id="cd00067">
    <property type="entry name" value="GAL4"/>
    <property type="match status" value="1"/>
</dbReference>
<dbReference type="GO" id="GO:0003677">
    <property type="term" value="F:DNA binding"/>
    <property type="evidence" value="ECO:0007669"/>
    <property type="project" value="UniProtKB-KW"/>
</dbReference>
<keyword evidence="3" id="KW-0238">DNA-binding</keyword>
<dbReference type="InterPro" id="IPR036864">
    <property type="entry name" value="Zn2-C6_fun-type_DNA-bd_sf"/>
</dbReference>
<dbReference type="Pfam" id="PF00172">
    <property type="entry name" value="Zn_clus"/>
    <property type="match status" value="1"/>
</dbReference>
<dbReference type="PROSITE" id="PS00463">
    <property type="entry name" value="ZN2_CY6_FUNGAL_1"/>
    <property type="match status" value="1"/>
</dbReference>
<feature type="compositionally biased region" description="Basic and acidic residues" evidence="6">
    <location>
        <begin position="57"/>
        <end position="68"/>
    </location>
</feature>
<protein>
    <submittedName>
        <fullName evidence="8">Putative Zn(II)2Cys6 transcription factor</fullName>
    </submittedName>
</protein>
<dbReference type="GO" id="GO:0008270">
    <property type="term" value="F:zinc ion binding"/>
    <property type="evidence" value="ECO:0007669"/>
    <property type="project" value="InterPro"/>
</dbReference>
<evidence type="ECO:0000256" key="2">
    <source>
        <dbReference type="ARBA" id="ARBA00023015"/>
    </source>
</evidence>
<evidence type="ECO:0000256" key="4">
    <source>
        <dbReference type="ARBA" id="ARBA00023163"/>
    </source>
</evidence>
<reference evidence="8 9" key="1">
    <citation type="journal article" date="2018" name="IMA Fungus">
        <title>IMA Genome-F 9: Draft genome sequence of Annulohypoxylon stygium, Aspergillus mulundensis, Berkeleyomyces basicola (syn. Thielaviopsis basicola), Ceratocystis smalleyi, two Cercospora beticola strains, Coleophoma cylindrospora, Fusarium fracticaudum, Phialophora cf. hyalina, and Morchella septimelata.</title>
        <authorList>
            <person name="Wingfield B.D."/>
            <person name="Bills G.F."/>
            <person name="Dong Y."/>
            <person name="Huang W."/>
            <person name="Nel W.J."/>
            <person name="Swalarsk-Parry B.S."/>
            <person name="Vaghefi N."/>
            <person name="Wilken P.M."/>
            <person name="An Z."/>
            <person name="de Beer Z.W."/>
            <person name="De Vos L."/>
            <person name="Chen L."/>
            <person name="Duong T.A."/>
            <person name="Gao Y."/>
            <person name="Hammerbacher A."/>
            <person name="Kikkert J.R."/>
            <person name="Li Y."/>
            <person name="Li H."/>
            <person name="Li K."/>
            <person name="Li Q."/>
            <person name="Liu X."/>
            <person name="Ma X."/>
            <person name="Naidoo K."/>
            <person name="Pethybridge S.J."/>
            <person name="Sun J."/>
            <person name="Steenkamp E.T."/>
            <person name="van der Nest M.A."/>
            <person name="van Wyk S."/>
            <person name="Wingfield M.J."/>
            <person name="Xiong C."/>
            <person name="Yue Q."/>
            <person name="Zhang X."/>
        </authorList>
    </citation>
    <scope>NUCLEOTIDE SEQUENCE [LARGE SCALE GENOMIC DNA]</scope>
    <source>
        <strain evidence="8 9">DSM 5745</strain>
    </source>
</reference>
<name>A0A3D8R4N7_9EURO</name>
<dbReference type="PANTHER" id="PTHR46910">
    <property type="entry name" value="TRANSCRIPTION FACTOR PDR1"/>
    <property type="match status" value="1"/>
</dbReference>
<dbReference type="PROSITE" id="PS50048">
    <property type="entry name" value="ZN2_CY6_FUNGAL_2"/>
    <property type="match status" value="1"/>
</dbReference>
<dbReference type="InterPro" id="IPR007219">
    <property type="entry name" value="XnlR_reg_dom"/>
</dbReference>
<feature type="domain" description="Zn(2)-C6 fungal-type" evidence="7">
    <location>
        <begin position="2"/>
        <end position="32"/>
    </location>
</feature>
<evidence type="ECO:0000256" key="3">
    <source>
        <dbReference type="ARBA" id="ARBA00023125"/>
    </source>
</evidence>